<dbReference type="EMBL" id="CP020557">
    <property type="protein sequence ID" value="ARF69207.1"/>
    <property type="molecule type" value="Genomic_DNA"/>
</dbReference>
<sequence>MSKTKQAVKPAVFSKAQFLESKQFTTMQKQLLSVVLKDDETYTCEQAKQLVEDLLNREVR</sequence>
<name>A0A1U9YKD2_9BACL</name>
<dbReference type="RefSeq" id="WP_077996983.1">
    <property type="nucleotide sequence ID" value="NZ_CP019794.1"/>
</dbReference>
<dbReference type="AlphaFoldDB" id="A0A1U9YKD2"/>
<dbReference type="Proteomes" id="UP000192727">
    <property type="component" value="Chromosome"/>
</dbReference>
<protein>
    <submittedName>
        <fullName evidence="1">Uncharacterized protein</fullName>
    </submittedName>
</protein>
<dbReference type="GeneID" id="64217921"/>
<reference evidence="1 2" key="1">
    <citation type="submission" date="2017-03" db="EMBL/GenBank/DDBJ databases">
        <title>Paenibacillus larvae genome sequencing.</title>
        <authorList>
            <person name="Dingman D.W."/>
        </authorList>
    </citation>
    <scope>NUCLEOTIDE SEQUENCE [LARGE SCALE GENOMIC DNA]</scope>
    <source>
        <strain evidence="1 2">SAG 10367</strain>
    </source>
</reference>
<evidence type="ECO:0000313" key="2">
    <source>
        <dbReference type="Proteomes" id="UP000192727"/>
    </source>
</evidence>
<proteinExistence type="predicted"/>
<gene>
    <name evidence="1" type="ORF">B7C51_17380</name>
</gene>
<accession>A0A1U9YKD2</accession>
<evidence type="ECO:0000313" key="1">
    <source>
        <dbReference type="EMBL" id="ARF69207.1"/>
    </source>
</evidence>
<organism evidence="1 2">
    <name type="scientific">Paenibacillus larvae subsp. pulvifaciens</name>
    <dbReference type="NCBI Taxonomy" id="1477"/>
    <lineage>
        <taxon>Bacteria</taxon>
        <taxon>Bacillati</taxon>
        <taxon>Bacillota</taxon>
        <taxon>Bacilli</taxon>
        <taxon>Bacillales</taxon>
        <taxon>Paenibacillaceae</taxon>
        <taxon>Paenibacillus</taxon>
    </lineage>
</organism>